<reference evidence="3 4" key="1">
    <citation type="journal article" date="2012" name="Environ. Microbiol.">
        <title>The genome sequence of Desulfatibacillum alkenivorans AK-01: a blueprint for anaerobic alkane oxidation.</title>
        <authorList>
            <person name="Callaghan A.V."/>
            <person name="Morris B.E."/>
            <person name="Pereira I.A."/>
            <person name="McInerney M.J."/>
            <person name="Austin R.N."/>
            <person name="Groves J.T."/>
            <person name="Kukor J.J."/>
            <person name="Suflita J.M."/>
            <person name="Young L.Y."/>
            <person name="Zylstra G.J."/>
            <person name="Wawrik B."/>
        </authorList>
    </citation>
    <scope>NUCLEOTIDE SEQUENCE [LARGE SCALE GENOMIC DNA]</scope>
    <source>
        <strain evidence="3 4">AK-01</strain>
    </source>
</reference>
<sequence>MEKPKALAVLQIITGAGIICFWIAFFTVGLAPENPPDGYFAFEHSFPLPDGVLCLGLIASGILLLKGSPKGRTLGLISAGGLLFLGLIDFSFNIQNGMYAMGLGESLPNMFINAWCVGLGAALAVRLGKPISS</sequence>
<evidence type="ECO:0000259" key="2">
    <source>
        <dbReference type="Pfam" id="PF26247"/>
    </source>
</evidence>
<name>B8FD87_DESAL</name>
<gene>
    <name evidence="3" type="ordered locus">Dalk_4841</name>
</gene>
<dbReference type="AlphaFoldDB" id="B8FD87"/>
<proteinExistence type="predicted"/>
<evidence type="ECO:0000313" key="4">
    <source>
        <dbReference type="Proteomes" id="UP000000739"/>
    </source>
</evidence>
<feature type="transmembrane region" description="Helical" evidence="1">
    <location>
        <begin position="74"/>
        <end position="94"/>
    </location>
</feature>
<dbReference type="InterPro" id="IPR058371">
    <property type="entry name" value="DUF8058"/>
</dbReference>
<feature type="domain" description="DUF8058" evidence="2">
    <location>
        <begin position="1"/>
        <end position="91"/>
    </location>
</feature>
<dbReference type="RefSeq" id="WP_015949556.1">
    <property type="nucleotide sequence ID" value="NC_011768.1"/>
</dbReference>
<keyword evidence="1" id="KW-1133">Transmembrane helix</keyword>
<keyword evidence="1" id="KW-0472">Membrane</keyword>
<dbReference type="eggNOG" id="ENOG5033HUR">
    <property type="taxonomic scope" value="Bacteria"/>
</dbReference>
<organism evidence="3 4">
    <name type="scientific">Desulfatibacillum aliphaticivorans</name>
    <dbReference type="NCBI Taxonomy" id="218208"/>
    <lineage>
        <taxon>Bacteria</taxon>
        <taxon>Pseudomonadati</taxon>
        <taxon>Thermodesulfobacteriota</taxon>
        <taxon>Desulfobacteria</taxon>
        <taxon>Desulfobacterales</taxon>
        <taxon>Desulfatibacillaceae</taxon>
        <taxon>Desulfatibacillum</taxon>
    </lineage>
</organism>
<protein>
    <recommendedName>
        <fullName evidence="2">DUF8058 domain-containing protein</fullName>
    </recommendedName>
</protein>
<dbReference type="Proteomes" id="UP000000739">
    <property type="component" value="Chromosome"/>
</dbReference>
<keyword evidence="1" id="KW-0812">Transmembrane</keyword>
<feature type="transmembrane region" description="Helical" evidence="1">
    <location>
        <begin position="106"/>
        <end position="125"/>
    </location>
</feature>
<dbReference type="Pfam" id="PF26247">
    <property type="entry name" value="DUF8058"/>
    <property type="match status" value="1"/>
</dbReference>
<dbReference type="HOGENOM" id="CLU_1913694_0_0_7"/>
<feature type="transmembrane region" description="Helical" evidence="1">
    <location>
        <begin position="7"/>
        <end position="26"/>
    </location>
</feature>
<dbReference type="KEGG" id="dal:Dalk_4841"/>
<dbReference type="EMBL" id="CP001322">
    <property type="protein sequence ID" value="ACL06518.1"/>
    <property type="molecule type" value="Genomic_DNA"/>
</dbReference>
<keyword evidence="4" id="KW-1185">Reference proteome</keyword>
<evidence type="ECO:0000256" key="1">
    <source>
        <dbReference type="SAM" id="Phobius"/>
    </source>
</evidence>
<evidence type="ECO:0000313" key="3">
    <source>
        <dbReference type="EMBL" id="ACL06518.1"/>
    </source>
</evidence>
<accession>B8FD87</accession>
<feature type="transmembrane region" description="Helical" evidence="1">
    <location>
        <begin position="46"/>
        <end position="65"/>
    </location>
</feature>